<protein>
    <submittedName>
        <fullName evidence="1">Uncharacterized protein</fullName>
    </submittedName>
</protein>
<name>A0A131ZTH2_SARSC</name>
<accession>A0A131ZTH2</accession>
<sequence>MAGGGPVYYKQHRLFKKNWQRHFVFFVIGLKYDQLARDRNNTFRGKTALFGPETITQGRHSSS</sequence>
<comment type="caution">
    <text evidence="1">The sequence shown here is derived from an EMBL/GenBank/DDBJ whole genome shotgun (WGS) entry which is preliminary data.</text>
</comment>
<reference evidence="1 2" key="1">
    <citation type="journal article" date="2015" name="Parasit. Vectors">
        <title>Draft genome of the scabies mite.</title>
        <authorList>
            <person name="Rider S.D.Jr."/>
            <person name="Morgan M.S."/>
            <person name="Arlian L.G."/>
        </authorList>
    </citation>
    <scope>NUCLEOTIDE SEQUENCE [LARGE SCALE GENOMIC DNA]</scope>
    <source>
        <strain evidence="1">Arlian Lab</strain>
    </source>
</reference>
<proteinExistence type="predicted"/>
<organism evidence="1 2">
    <name type="scientific">Sarcoptes scabiei</name>
    <name type="common">Itch mite</name>
    <name type="synonym">Acarus scabiei</name>
    <dbReference type="NCBI Taxonomy" id="52283"/>
    <lineage>
        <taxon>Eukaryota</taxon>
        <taxon>Metazoa</taxon>
        <taxon>Ecdysozoa</taxon>
        <taxon>Arthropoda</taxon>
        <taxon>Chelicerata</taxon>
        <taxon>Arachnida</taxon>
        <taxon>Acari</taxon>
        <taxon>Acariformes</taxon>
        <taxon>Sarcoptiformes</taxon>
        <taxon>Astigmata</taxon>
        <taxon>Psoroptidia</taxon>
        <taxon>Sarcoptoidea</taxon>
        <taxon>Sarcoptidae</taxon>
        <taxon>Sarcoptinae</taxon>
        <taxon>Sarcoptes</taxon>
    </lineage>
</organism>
<dbReference type="Proteomes" id="UP000616769">
    <property type="component" value="Unassembled WGS sequence"/>
</dbReference>
<dbReference type="VEuPathDB" id="VectorBase:SSCA009439"/>
<gene>
    <name evidence="1" type="ORF">QR98_0004790</name>
</gene>
<dbReference type="EMBL" id="JXLN01000872">
    <property type="protein sequence ID" value="KPM01381.1"/>
    <property type="molecule type" value="Genomic_DNA"/>
</dbReference>
<evidence type="ECO:0000313" key="1">
    <source>
        <dbReference type="EMBL" id="KPM01381.1"/>
    </source>
</evidence>
<dbReference type="AlphaFoldDB" id="A0A131ZTH2"/>
<evidence type="ECO:0000313" key="2">
    <source>
        <dbReference type="Proteomes" id="UP000616769"/>
    </source>
</evidence>